<keyword evidence="5" id="KW-0460">Magnesium</keyword>
<comment type="cofactor">
    <cofactor evidence="1">
        <name>Mn(2+)</name>
        <dbReference type="ChEBI" id="CHEBI:29035"/>
    </cofactor>
</comment>
<name>A0A3S0XFH0_9BURK</name>
<evidence type="ECO:0000256" key="6">
    <source>
        <dbReference type="ARBA" id="ARBA00023211"/>
    </source>
</evidence>
<dbReference type="InterPro" id="IPR000086">
    <property type="entry name" value="NUDIX_hydrolase_dom"/>
</dbReference>
<dbReference type="InterPro" id="IPR015797">
    <property type="entry name" value="NUDIX_hydrolase-like_dom_sf"/>
</dbReference>
<evidence type="ECO:0000256" key="3">
    <source>
        <dbReference type="ARBA" id="ARBA00022723"/>
    </source>
</evidence>
<keyword evidence="4" id="KW-0378">Hydrolase</keyword>
<evidence type="ECO:0000256" key="4">
    <source>
        <dbReference type="ARBA" id="ARBA00022801"/>
    </source>
</evidence>
<dbReference type="PROSITE" id="PS51462">
    <property type="entry name" value="NUDIX"/>
    <property type="match status" value="1"/>
</dbReference>
<dbReference type="GO" id="GO:0046872">
    <property type="term" value="F:metal ion binding"/>
    <property type="evidence" value="ECO:0007669"/>
    <property type="project" value="UniProtKB-KW"/>
</dbReference>
<evidence type="ECO:0000313" key="9">
    <source>
        <dbReference type="Proteomes" id="UP000281118"/>
    </source>
</evidence>
<evidence type="ECO:0000256" key="1">
    <source>
        <dbReference type="ARBA" id="ARBA00001936"/>
    </source>
</evidence>
<dbReference type="EMBL" id="RXFT01000006">
    <property type="protein sequence ID" value="RUR68610.1"/>
    <property type="molecule type" value="Genomic_DNA"/>
</dbReference>
<comment type="caution">
    <text evidence="8">The sequence shown here is derived from an EMBL/GenBank/DDBJ whole genome shotgun (WGS) entry which is preliminary data.</text>
</comment>
<sequence>MTNSSISPQAASAEIVNAVAPPTLMQFDPRKVPFVAGEVEGLPPVAAEQLTAQALRTRFATPPAWTPELRREPRMTDRVPAQAAVLVPIVQRPEGATVLLTERTSNLSTHSGQVAFPGGRVDPEDANIAAAALREAWEEVGLSARYIEVLGSLPTYTTVTSFIVTPVVALVQPDFELTINPYEVADAFEVPLAWLMDPANHRHHTVPAPDGTRRQWYSMPYQDGPDERFVWGATAGMLRNLYRFLAA</sequence>
<keyword evidence="3" id="KW-0479">Metal-binding</keyword>
<proteinExistence type="predicted"/>
<dbReference type="PANTHER" id="PTHR12992">
    <property type="entry name" value="NUDIX HYDROLASE"/>
    <property type="match status" value="1"/>
</dbReference>
<evidence type="ECO:0000313" key="8">
    <source>
        <dbReference type="EMBL" id="RUR68610.1"/>
    </source>
</evidence>
<dbReference type="NCBIfam" id="NF007980">
    <property type="entry name" value="PRK10707.1"/>
    <property type="match status" value="1"/>
</dbReference>
<comment type="cofactor">
    <cofactor evidence="2">
        <name>Mg(2+)</name>
        <dbReference type="ChEBI" id="CHEBI:18420"/>
    </cofactor>
</comment>
<dbReference type="Gene3D" id="3.90.79.10">
    <property type="entry name" value="Nucleoside Triphosphate Pyrophosphohydrolase"/>
    <property type="match status" value="1"/>
</dbReference>
<keyword evidence="6" id="KW-0464">Manganese</keyword>
<dbReference type="OrthoDB" id="9802805at2"/>
<evidence type="ECO:0000259" key="7">
    <source>
        <dbReference type="PROSITE" id="PS51462"/>
    </source>
</evidence>
<accession>A0A3S0XFH0</accession>
<gene>
    <name evidence="8" type="ORF">EJP67_16220</name>
</gene>
<dbReference type="InterPro" id="IPR045121">
    <property type="entry name" value="CoAse"/>
</dbReference>
<evidence type="ECO:0000256" key="2">
    <source>
        <dbReference type="ARBA" id="ARBA00001946"/>
    </source>
</evidence>
<dbReference type="AlphaFoldDB" id="A0A3S0XFH0"/>
<dbReference type="RefSeq" id="WP_126022739.1">
    <property type="nucleotide sequence ID" value="NZ_RXFT01000006.1"/>
</dbReference>
<dbReference type="PANTHER" id="PTHR12992:SF11">
    <property type="entry name" value="MITOCHONDRIAL COENZYME A DIPHOSPHATASE NUDT8"/>
    <property type="match status" value="1"/>
</dbReference>
<feature type="domain" description="Nudix hydrolase" evidence="7">
    <location>
        <begin position="80"/>
        <end position="213"/>
    </location>
</feature>
<dbReference type="SUPFAM" id="SSF55811">
    <property type="entry name" value="Nudix"/>
    <property type="match status" value="1"/>
</dbReference>
<dbReference type="Proteomes" id="UP000281118">
    <property type="component" value="Unassembled WGS sequence"/>
</dbReference>
<reference evidence="8 9" key="1">
    <citation type="submission" date="2018-12" db="EMBL/GenBank/DDBJ databases">
        <title>The genome sequences of Variovorax guangxiensis DSM 27352.</title>
        <authorList>
            <person name="Gao J."/>
            <person name="Sun J."/>
        </authorList>
    </citation>
    <scope>NUCLEOTIDE SEQUENCE [LARGE SCALE GENOMIC DNA]</scope>
    <source>
        <strain evidence="8 9">DSM 27352</strain>
    </source>
</reference>
<dbReference type="CDD" id="cd03426">
    <property type="entry name" value="NUDIX_CoAse_Nudt7"/>
    <property type="match status" value="1"/>
</dbReference>
<protein>
    <submittedName>
        <fullName evidence="8">CoA pyrophosphatase</fullName>
    </submittedName>
</protein>
<dbReference type="GO" id="GO:0010945">
    <property type="term" value="F:coenzyme A diphosphatase activity"/>
    <property type="evidence" value="ECO:0007669"/>
    <property type="project" value="InterPro"/>
</dbReference>
<dbReference type="Pfam" id="PF00293">
    <property type="entry name" value="NUDIX"/>
    <property type="match status" value="1"/>
</dbReference>
<organism evidence="8 9">
    <name type="scientific">Variovorax guangxiensis</name>
    <dbReference type="NCBI Taxonomy" id="1775474"/>
    <lineage>
        <taxon>Bacteria</taxon>
        <taxon>Pseudomonadati</taxon>
        <taxon>Pseudomonadota</taxon>
        <taxon>Betaproteobacteria</taxon>
        <taxon>Burkholderiales</taxon>
        <taxon>Comamonadaceae</taxon>
        <taxon>Variovorax</taxon>
    </lineage>
</organism>
<evidence type="ECO:0000256" key="5">
    <source>
        <dbReference type="ARBA" id="ARBA00022842"/>
    </source>
</evidence>